<dbReference type="Proteomes" id="UP001597297">
    <property type="component" value="Unassembled WGS sequence"/>
</dbReference>
<accession>A0ABW5E5E2</accession>
<dbReference type="Gene3D" id="1.10.287.70">
    <property type="match status" value="1"/>
</dbReference>
<dbReference type="InterPro" id="IPR013099">
    <property type="entry name" value="K_chnl_dom"/>
</dbReference>
<keyword evidence="1" id="KW-1133">Transmembrane helix</keyword>
<name>A0ABW5E5E2_9BACT</name>
<organism evidence="3 4">
    <name type="scientific">Rubritalea spongiae</name>
    <dbReference type="NCBI Taxonomy" id="430797"/>
    <lineage>
        <taxon>Bacteria</taxon>
        <taxon>Pseudomonadati</taxon>
        <taxon>Verrucomicrobiota</taxon>
        <taxon>Verrucomicrobiia</taxon>
        <taxon>Verrucomicrobiales</taxon>
        <taxon>Rubritaleaceae</taxon>
        <taxon>Rubritalea</taxon>
    </lineage>
</organism>
<feature type="transmembrane region" description="Helical" evidence="1">
    <location>
        <begin position="94"/>
        <end position="116"/>
    </location>
</feature>
<gene>
    <name evidence="3" type="ORF">ACFSQZ_12400</name>
</gene>
<keyword evidence="4" id="KW-1185">Reference proteome</keyword>
<evidence type="ECO:0000256" key="1">
    <source>
        <dbReference type="SAM" id="Phobius"/>
    </source>
</evidence>
<feature type="transmembrane region" description="Helical" evidence="1">
    <location>
        <begin position="64"/>
        <end position="82"/>
    </location>
</feature>
<feature type="domain" description="Potassium channel" evidence="2">
    <location>
        <begin position="141"/>
        <end position="185"/>
    </location>
</feature>
<dbReference type="SUPFAM" id="SSF81324">
    <property type="entry name" value="Voltage-gated potassium channels"/>
    <property type="match status" value="1"/>
</dbReference>
<evidence type="ECO:0000313" key="3">
    <source>
        <dbReference type="EMBL" id="MFD2277273.1"/>
    </source>
</evidence>
<sequence length="200" mass="22076">MSPFLPPGTMAATAVNLWLTLVLLFAARTAQRGEKRPFAAIWLGPALILYWLGVYNLVQFSRELALAFFVIFYAMILVSFVRQLMAEEKVTGEVITGSLCTYLIIGLLWGTAYNFIYALDPNSYSGALLEGSVESKVHVFNYFSMVTLTSLGYGDITPQTLGASSLCQLEAIIGQFYTAVLVAWLVGMYGKPLRQKKSKS</sequence>
<reference evidence="4" key="1">
    <citation type="journal article" date="2019" name="Int. J. Syst. Evol. Microbiol.">
        <title>The Global Catalogue of Microorganisms (GCM) 10K type strain sequencing project: providing services to taxonomists for standard genome sequencing and annotation.</title>
        <authorList>
            <consortium name="The Broad Institute Genomics Platform"/>
            <consortium name="The Broad Institute Genome Sequencing Center for Infectious Disease"/>
            <person name="Wu L."/>
            <person name="Ma J."/>
        </authorList>
    </citation>
    <scope>NUCLEOTIDE SEQUENCE [LARGE SCALE GENOMIC DNA]</scope>
    <source>
        <strain evidence="4">JCM 16545</strain>
    </source>
</reference>
<dbReference type="Pfam" id="PF07885">
    <property type="entry name" value="Ion_trans_2"/>
    <property type="match status" value="1"/>
</dbReference>
<evidence type="ECO:0000259" key="2">
    <source>
        <dbReference type="Pfam" id="PF07885"/>
    </source>
</evidence>
<feature type="transmembrane region" description="Helical" evidence="1">
    <location>
        <begin position="38"/>
        <end position="58"/>
    </location>
</feature>
<feature type="transmembrane region" description="Helical" evidence="1">
    <location>
        <begin position="171"/>
        <end position="190"/>
    </location>
</feature>
<keyword evidence="1" id="KW-0472">Membrane</keyword>
<comment type="caution">
    <text evidence="3">The sequence shown here is derived from an EMBL/GenBank/DDBJ whole genome shotgun (WGS) entry which is preliminary data.</text>
</comment>
<proteinExistence type="predicted"/>
<feature type="transmembrane region" description="Helical" evidence="1">
    <location>
        <begin position="6"/>
        <end position="26"/>
    </location>
</feature>
<protein>
    <submittedName>
        <fullName evidence="3">Ion channel</fullName>
    </submittedName>
</protein>
<keyword evidence="1" id="KW-0812">Transmembrane</keyword>
<dbReference type="EMBL" id="JBHUJC010000041">
    <property type="protein sequence ID" value="MFD2277273.1"/>
    <property type="molecule type" value="Genomic_DNA"/>
</dbReference>
<evidence type="ECO:0000313" key="4">
    <source>
        <dbReference type="Proteomes" id="UP001597297"/>
    </source>
</evidence>